<evidence type="ECO:0000256" key="1">
    <source>
        <dbReference type="SAM" id="MobiDB-lite"/>
    </source>
</evidence>
<dbReference type="Proteomes" id="UP000004994">
    <property type="component" value="Chromosome 7"/>
</dbReference>
<accession>A0A3Q7HDN9</accession>
<feature type="region of interest" description="Disordered" evidence="1">
    <location>
        <begin position="377"/>
        <end position="397"/>
    </location>
</feature>
<name>A0A3Q7HDN9_SOLLC</name>
<proteinExistence type="predicted"/>
<evidence type="ECO:0000313" key="2">
    <source>
        <dbReference type="EnsemblPlants" id="Solyc07g051805.1.1"/>
    </source>
</evidence>
<feature type="region of interest" description="Disordered" evidence="1">
    <location>
        <begin position="78"/>
        <end position="97"/>
    </location>
</feature>
<protein>
    <submittedName>
        <fullName evidence="2">Uncharacterized protein</fullName>
    </submittedName>
</protein>
<feature type="compositionally biased region" description="Polar residues" evidence="1">
    <location>
        <begin position="377"/>
        <end position="386"/>
    </location>
</feature>
<keyword evidence="3" id="KW-1185">Reference proteome</keyword>
<dbReference type="EnsemblPlants" id="Solyc07g051805.1.1">
    <property type="protein sequence ID" value="Solyc07g051805.1.1"/>
    <property type="gene ID" value="Solyc07g051805.1"/>
</dbReference>
<organism evidence="2">
    <name type="scientific">Solanum lycopersicum</name>
    <name type="common">Tomato</name>
    <name type="synonym">Lycopersicon esculentum</name>
    <dbReference type="NCBI Taxonomy" id="4081"/>
    <lineage>
        <taxon>Eukaryota</taxon>
        <taxon>Viridiplantae</taxon>
        <taxon>Streptophyta</taxon>
        <taxon>Embryophyta</taxon>
        <taxon>Tracheophyta</taxon>
        <taxon>Spermatophyta</taxon>
        <taxon>Magnoliopsida</taxon>
        <taxon>eudicotyledons</taxon>
        <taxon>Gunneridae</taxon>
        <taxon>Pentapetalae</taxon>
        <taxon>asterids</taxon>
        <taxon>lamiids</taxon>
        <taxon>Solanales</taxon>
        <taxon>Solanaceae</taxon>
        <taxon>Solanoideae</taxon>
        <taxon>Solaneae</taxon>
        <taxon>Solanum</taxon>
        <taxon>Solanum subgen. Lycopersicon</taxon>
    </lineage>
</organism>
<dbReference type="AlphaFoldDB" id="A0A3Q7HDN9"/>
<sequence length="397" mass="45298">MPNFFVDVHQNLVYEASWPSRPIRPILNEPEALIPPNLDVFRVLYQTIFRVIQISTSKIQNIFVDVRQYLAYASSWPSRQPVGHHGQSNSFSRTNEPRSAHTPISMIFVCYSKPFFGLSRLRRQKAKFFCGCSSRPCLCSRLAIMSNLTYLQGQKSPEASIPLISTIFVCYSKQFIGLRRQKFKIFCGRPSRPCLCIRLALTASTTNFEGQTCPEAANPSFRRFSCAIVNHFWVIQNKTSKIPKIFVDVRQDLGYASSWPSRLVRPIFKVKQSSKRAYPTIVTNFGDPNSDVKKANFFVDVLQDLVYAAGWPSQSIQLIFKVKRAPNQANLSFRRFSCAIANLFLGDLDFDVKNAKFFYERPSRPCLCSLLASTSNSTHFQGQTSPEEGIPQFRRFS</sequence>
<reference evidence="2" key="2">
    <citation type="submission" date="2019-01" db="UniProtKB">
        <authorList>
            <consortium name="EnsemblPlants"/>
        </authorList>
    </citation>
    <scope>IDENTIFICATION</scope>
    <source>
        <strain evidence="2">cv. Heinz 1706</strain>
    </source>
</reference>
<evidence type="ECO:0000313" key="3">
    <source>
        <dbReference type="Proteomes" id="UP000004994"/>
    </source>
</evidence>
<dbReference type="Gramene" id="Solyc07g051805.1.1">
    <property type="protein sequence ID" value="Solyc07g051805.1.1"/>
    <property type="gene ID" value="Solyc07g051805.1"/>
</dbReference>
<reference evidence="2" key="1">
    <citation type="journal article" date="2012" name="Nature">
        <title>The tomato genome sequence provides insights into fleshy fruit evolution.</title>
        <authorList>
            <consortium name="Tomato Genome Consortium"/>
        </authorList>
    </citation>
    <scope>NUCLEOTIDE SEQUENCE [LARGE SCALE GENOMIC DNA]</scope>
    <source>
        <strain evidence="2">cv. Heinz 1706</strain>
    </source>
</reference>
<dbReference type="InParanoid" id="A0A3Q7HDN9"/>